<dbReference type="InterPro" id="IPR058922">
    <property type="entry name" value="WHD_DRP"/>
</dbReference>
<dbReference type="InterPro" id="IPR027417">
    <property type="entry name" value="P-loop_NTPase"/>
</dbReference>
<name>A0ABD3E2L1_9LAMI</name>
<dbReference type="InterPro" id="IPR038005">
    <property type="entry name" value="RX-like_CC"/>
</dbReference>
<dbReference type="GO" id="GO:0051607">
    <property type="term" value="P:defense response to virus"/>
    <property type="evidence" value="ECO:0007669"/>
    <property type="project" value="UniProtKB-ARBA"/>
</dbReference>
<evidence type="ECO:0000259" key="8">
    <source>
        <dbReference type="Pfam" id="PF00931"/>
    </source>
</evidence>
<keyword evidence="2" id="KW-0433">Leucine-rich repeat</keyword>
<reference evidence="13" key="1">
    <citation type="journal article" date="2024" name="IScience">
        <title>Strigolactones Initiate the Formation of Haustorium-like Structures in Castilleja.</title>
        <authorList>
            <person name="Buerger M."/>
            <person name="Peterson D."/>
            <person name="Chory J."/>
        </authorList>
    </citation>
    <scope>NUCLEOTIDE SEQUENCE [LARGE SCALE GENOMIC DNA]</scope>
</reference>
<gene>
    <name evidence="12" type="ORF">CASFOL_005158</name>
</gene>
<dbReference type="EMBL" id="JAVIJP010000007">
    <property type="protein sequence ID" value="KAL3648755.1"/>
    <property type="molecule type" value="Genomic_DNA"/>
</dbReference>
<keyword evidence="6" id="KW-0067">ATP-binding</keyword>
<dbReference type="Gene3D" id="3.40.50.300">
    <property type="entry name" value="P-loop containing nucleotide triphosphate hydrolases"/>
    <property type="match status" value="1"/>
</dbReference>
<dbReference type="Pfam" id="PF23598">
    <property type="entry name" value="LRR_14"/>
    <property type="match status" value="1"/>
</dbReference>
<evidence type="ECO:0000256" key="1">
    <source>
        <dbReference type="ARBA" id="ARBA00008894"/>
    </source>
</evidence>
<dbReference type="Proteomes" id="UP001632038">
    <property type="component" value="Unassembled WGS sequence"/>
</dbReference>
<evidence type="ECO:0000259" key="10">
    <source>
        <dbReference type="Pfam" id="PF23559"/>
    </source>
</evidence>
<feature type="domain" description="Disease resistance R13L4/SHOC-2-like LRR" evidence="11">
    <location>
        <begin position="620"/>
        <end position="931"/>
    </location>
</feature>
<keyword evidence="4" id="KW-0547">Nucleotide-binding</keyword>
<evidence type="ECO:0000313" key="13">
    <source>
        <dbReference type="Proteomes" id="UP001632038"/>
    </source>
</evidence>
<organism evidence="12 13">
    <name type="scientific">Castilleja foliolosa</name>
    <dbReference type="NCBI Taxonomy" id="1961234"/>
    <lineage>
        <taxon>Eukaryota</taxon>
        <taxon>Viridiplantae</taxon>
        <taxon>Streptophyta</taxon>
        <taxon>Embryophyta</taxon>
        <taxon>Tracheophyta</taxon>
        <taxon>Spermatophyta</taxon>
        <taxon>Magnoliopsida</taxon>
        <taxon>eudicotyledons</taxon>
        <taxon>Gunneridae</taxon>
        <taxon>Pentapetalae</taxon>
        <taxon>asterids</taxon>
        <taxon>lamiids</taxon>
        <taxon>Lamiales</taxon>
        <taxon>Orobanchaceae</taxon>
        <taxon>Pedicularideae</taxon>
        <taxon>Castillejinae</taxon>
        <taxon>Castilleja</taxon>
    </lineage>
</organism>
<evidence type="ECO:0000256" key="4">
    <source>
        <dbReference type="ARBA" id="ARBA00022741"/>
    </source>
</evidence>
<evidence type="ECO:0000256" key="5">
    <source>
        <dbReference type="ARBA" id="ARBA00022821"/>
    </source>
</evidence>
<protein>
    <submittedName>
        <fullName evidence="12">Uncharacterized protein</fullName>
    </submittedName>
</protein>
<evidence type="ECO:0000313" key="12">
    <source>
        <dbReference type="EMBL" id="KAL3648755.1"/>
    </source>
</evidence>
<dbReference type="CDD" id="cd14798">
    <property type="entry name" value="RX-CC_like"/>
    <property type="match status" value="1"/>
</dbReference>
<dbReference type="Pfam" id="PF18052">
    <property type="entry name" value="Rx_N"/>
    <property type="match status" value="1"/>
</dbReference>
<feature type="domain" description="Disease resistance N-terminal" evidence="9">
    <location>
        <begin position="7"/>
        <end position="76"/>
    </location>
</feature>
<dbReference type="Pfam" id="PF23559">
    <property type="entry name" value="WHD_DRP"/>
    <property type="match status" value="1"/>
</dbReference>
<keyword evidence="5" id="KW-0611">Plant defense</keyword>
<feature type="region of interest" description="Disordered" evidence="7">
    <location>
        <begin position="337"/>
        <end position="393"/>
    </location>
</feature>
<dbReference type="InterPro" id="IPR036388">
    <property type="entry name" value="WH-like_DNA-bd_sf"/>
</dbReference>
<dbReference type="InterPro" id="IPR042197">
    <property type="entry name" value="Apaf_helical"/>
</dbReference>
<dbReference type="Gene3D" id="3.80.10.10">
    <property type="entry name" value="Ribonuclease Inhibitor"/>
    <property type="match status" value="1"/>
</dbReference>
<evidence type="ECO:0000256" key="6">
    <source>
        <dbReference type="ARBA" id="ARBA00022840"/>
    </source>
</evidence>
<accession>A0ABD3E2L1</accession>
<comment type="similarity">
    <text evidence="1">Belongs to the disease resistance NB-LRR family.</text>
</comment>
<evidence type="ECO:0000259" key="11">
    <source>
        <dbReference type="Pfam" id="PF23598"/>
    </source>
</evidence>
<evidence type="ECO:0000256" key="2">
    <source>
        <dbReference type="ARBA" id="ARBA00022614"/>
    </source>
</evidence>
<dbReference type="InterPro" id="IPR041118">
    <property type="entry name" value="Rx_N"/>
</dbReference>
<dbReference type="SUPFAM" id="SSF52058">
    <property type="entry name" value="L domain-like"/>
    <property type="match status" value="1"/>
</dbReference>
<dbReference type="Gene3D" id="1.10.10.10">
    <property type="entry name" value="Winged helix-like DNA-binding domain superfamily/Winged helix DNA-binding domain"/>
    <property type="match status" value="1"/>
</dbReference>
<dbReference type="PANTHER" id="PTHR23155">
    <property type="entry name" value="DISEASE RESISTANCE PROTEIN RP"/>
    <property type="match status" value="1"/>
</dbReference>
<dbReference type="PANTHER" id="PTHR23155:SF1185">
    <property type="entry name" value="DISEASE RESISTANCE RPP8-LIKE PROTEIN 3-RELATED"/>
    <property type="match status" value="1"/>
</dbReference>
<dbReference type="Pfam" id="PF00931">
    <property type="entry name" value="NB-ARC"/>
    <property type="match status" value="1"/>
</dbReference>
<keyword evidence="3" id="KW-0677">Repeat</keyword>
<keyword evidence="13" id="KW-1185">Reference proteome</keyword>
<evidence type="ECO:0000256" key="7">
    <source>
        <dbReference type="SAM" id="MobiDB-lite"/>
    </source>
</evidence>
<comment type="caution">
    <text evidence="12">The sequence shown here is derived from an EMBL/GenBank/DDBJ whole genome shotgun (WGS) entry which is preliminary data.</text>
</comment>
<dbReference type="InterPro" id="IPR032675">
    <property type="entry name" value="LRR_dom_sf"/>
</dbReference>
<proteinExistence type="inferred from homology"/>
<dbReference type="FunFam" id="3.40.50.300:FF:001091">
    <property type="entry name" value="Probable disease resistance protein At1g61300"/>
    <property type="match status" value="1"/>
</dbReference>
<evidence type="ECO:0000256" key="3">
    <source>
        <dbReference type="ARBA" id="ARBA00022737"/>
    </source>
</evidence>
<feature type="domain" description="Disease resistance protein winged helix" evidence="10">
    <location>
        <begin position="482"/>
        <end position="557"/>
    </location>
</feature>
<dbReference type="AlphaFoldDB" id="A0ABD3E2L1"/>
<dbReference type="Gene3D" id="1.20.5.4130">
    <property type="match status" value="1"/>
</dbReference>
<feature type="domain" description="NB-ARC" evidence="8">
    <location>
        <begin position="151"/>
        <end position="323"/>
    </location>
</feature>
<dbReference type="InterPro" id="IPR002182">
    <property type="entry name" value="NB-ARC"/>
</dbReference>
<dbReference type="InterPro" id="IPR044974">
    <property type="entry name" value="Disease_R_plants"/>
</dbReference>
<sequence length="1026" mass="118456">MAEFVLISVIRSLNELLVNEGKHIPELRGWVEIILMKLRQLQSILQIAESRQETDEGARNWIAETRELAYDIEDHLLQAISTKKESSIFKKYAHVAHLDPKLHIIEAKISALESDLRVRSLKPRTSPVSRRTRNQRRTYPHQVEEDYVGSDKDIEDLVGKLVKPDNERIYQVVSITGMGGIGKTTMAKKIYHHSNIRSHFDSFAWACVSQHWQKEDVLQRILNKLEPAKKKEISSMKEDELVEELVEVQERKRCLIVLDDVWETDVWDVLGPAFHIRRGCSRVLLTTRNKENARYVDMDAPCYLYEQRHLNEKESWELLKKKLYRGLNIEGISLDRNQSSGGSVGEHEYSSGSEDDDDVASTGESFHSCLTDEDEDENLSRVSSSRSEDDIRHQNNHMDMEKLGKEMVGQCGGLPLAIIVLSGLLITKSTINEWRIVHQNFNSYLRKGRNSREYGRVHEVLALSYNDLPYQLKPCFLYLGNFPEDSKIPTRKLYQLWAAEGFISQESQHTDDEEHYIMDIAERYLAELVQRCMVEVRVDESSGRFKYCQLHDLTRELCLIKGKEENFLKKIPQRYEPEIIIGSPSSSAVAKSFSVTRRLSVAINDDFGRNFPPKMESLEHVRSALFFSRMSERMNLQHAFEFLCTESRLLRVLDLERFDFGEKLPRGIGNLVHLKYLSLRGSRFYKLPSSVGNLKYLQTLDLRIPLLVCLTIPNVIWKMKHLKHLYLPPSHKCSSKLDLSTLTKLEILKNFDIRVSDHRDIPKLTKLRKLKSILSLGTENLAAIINCLKMENSHIKNSSFRVRYDFQSGRELTVLQQLTGFNHLHKLDLVGIINRLPEHFHFAKGLKKLTLRGSRLRDNPMATLEKLPNLYSLILRNNVFEGNEILCSAQGFPKLRILEVQGMSSLENWIVGEKAMPNLSRLTIDECVNLRMVPEGIRYIGTVRELVIANMPDGFTRRVQKVQEGEEGGDDIYKVEHITTIMITKTSGSYMQKMESRLSGNFKSPIFQSIYPSVIPKQWQNSRRSM</sequence>
<dbReference type="GO" id="GO:0005524">
    <property type="term" value="F:ATP binding"/>
    <property type="evidence" value="ECO:0007669"/>
    <property type="project" value="UniProtKB-KW"/>
</dbReference>
<dbReference type="FunFam" id="1.10.10.10:FF:000322">
    <property type="entry name" value="Probable disease resistance protein At1g63360"/>
    <property type="match status" value="1"/>
</dbReference>
<dbReference type="PRINTS" id="PR00364">
    <property type="entry name" value="DISEASERSIST"/>
</dbReference>
<dbReference type="Gene3D" id="1.10.8.430">
    <property type="entry name" value="Helical domain of apoptotic protease-activating factors"/>
    <property type="match status" value="1"/>
</dbReference>
<dbReference type="SUPFAM" id="SSF52540">
    <property type="entry name" value="P-loop containing nucleoside triphosphate hydrolases"/>
    <property type="match status" value="2"/>
</dbReference>
<dbReference type="InterPro" id="IPR055414">
    <property type="entry name" value="LRR_R13L4/SHOC2-like"/>
</dbReference>
<evidence type="ECO:0000259" key="9">
    <source>
        <dbReference type="Pfam" id="PF18052"/>
    </source>
</evidence>